<dbReference type="SUPFAM" id="SSF56300">
    <property type="entry name" value="Metallo-dependent phosphatases"/>
    <property type="match status" value="1"/>
</dbReference>
<keyword evidence="4" id="KW-1185">Reference proteome</keyword>
<dbReference type="Gene3D" id="3.60.21.10">
    <property type="match status" value="1"/>
</dbReference>
<gene>
    <name evidence="3" type="ORF">H1R20_g14215</name>
</gene>
<evidence type="ECO:0000313" key="3">
    <source>
        <dbReference type="EMBL" id="KAJ2922831.1"/>
    </source>
</evidence>
<dbReference type="AlphaFoldDB" id="A0A9W8ITR6"/>
<feature type="domain" description="Calcineurin-like phosphoesterase" evidence="2">
    <location>
        <begin position="30"/>
        <end position="164"/>
    </location>
</feature>
<dbReference type="GO" id="GO:0006798">
    <property type="term" value="P:polyphosphate catabolic process"/>
    <property type="evidence" value="ECO:0007669"/>
    <property type="project" value="TreeGrafter"/>
</dbReference>
<dbReference type="GO" id="GO:0005737">
    <property type="term" value="C:cytoplasm"/>
    <property type="evidence" value="ECO:0007669"/>
    <property type="project" value="TreeGrafter"/>
</dbReference>
<dbReference type="Proteomes" id="UP001140091">
    <property type="component" value="Unassembled WGS sequence"/>
</dbReference>
<sequence>MTTKVPDFGRYQLLRTLSAEEFPLDDPDRRVIMVGDIHGMYRPLTRLLTKLDYDPNSDVLVHTGDFIVKGLHHHSMATLDFMALHNVTGVRGNHDQEVIEWKGWIDWIRSTKEGSEWLQRMEQNWKHIHNGKKPFDLDYFLDYQRRSASGRDKRWWKLIPAGWKFLSDPYRIARDMSKEQYDYLLSLPLALYIPSAHTFVVHAGMLPSDPRYPYYDRKRQPLAHIPGLSRSDSPDSVCSGSKDRLSCMSRIREAQELAILSRIPQNKHPWVLLNMRGVKKGKVFRKYKGTYWAKLWNKEMRLCAGYDGDAPLDDDGDGVEARDFSPNRWSVGLDTGCVYGRKLSAVVLGGDMGLIDEDADDWTIEDGDGDDVDVDDESDDEDDESDEGEDDPGYDDEDDEVDSNKRRRKKHHDGDTIRFGVNRKAKLASVKCP</sequence>
<proteinExistence type="predicted"/>
<feature type="non-terminal residue" evidence="3">
    <location>
        <position position="1"/>
    </location>
</feature>
<reference evidence="3" key="1">
    <citation type="submission" date="2022-06" db="EMBL/GenBank/DDBJ databases">
        <title>Genome Sequence of Candolleomyces eurysporus.</title>
        <authorList>
            <person name="Buettner E."/>
        </authorList>
    </citation>
    <scope>NUCLEOTIDE SEQUENCE</scope>
    <source>
        <strain evidence="3">VTCC 930004</strain>
    </source>
</reference>
<dbReference type="EMBL" id="JANBPK010001474">
    <property type="protein sequence ID" value="KAJ2922831.1"/>
    <property type="molecule type" value="Genomic_DNA"/>
</dbReference>
<dbReference type="InterPro" id="IPR004843">
    <property type="entry name" value="Calcineurin-like_PHP"/>
</dbReference>
<feature type="compositionally biased region" description="Acidic residues" evidence="1">
    <location>
        <begin position="359"/>
        <end position="401"/>
    </location>
</feature>
<evidence type="ECO:0000256" key="1">
    <source>
        <dbReference type="SAM" id="MobiDB-lite"/>
    </source>
</evidence>
<comment type="caution">
    <text evidence="3">The sequence shown here is derived from an EMBL/GenBank/DDBJ whole genome shotgun (WGS) entry which is preliminary data.</text>
</comment>
<dbReference type="OrthoDB" id="10267127at2759"/>
<dbReference type="GO" id="GO:0016791">
    <property type="term" value="F:phosphatase activity"/>
    <property type="evidence" value="ECO:0007669"/>
    <property type="project" value="TreeGrafter"/>
</dbReference>
<protein>
    <recommendedName>
        <fullName evidence="2">Calcineurin-like phosphoesterase domain-containing protein</fullName>
    </recommendedName>
</protein>
<evidence type="ECO:0000259" key="2">
    <source>
        <dbReference type="Pfam" id="PF00149"/>
    </source>
</evidence>
<dbReference type="InterPro" id="IPR029052">
    <property type="entry name" value="Metallo-depent_PP-like"/>
</dbReference>
<dbReference type="PANTHER" id="PTHR42850:SF4">
    <property type="entry name" value="ZINC-DEPENDENT ENDOPOLYPHOSPHATASE"/>
    <property type="match status" value="1"/>
</dbReference>
<organism evidence="3 4">
    <name type="scientific">Candolleomyces eurysporus</name>
    <dbReference type="NCBI Taxonomy" id="2828524"/>
    <lineage>
        <taxon>Eukaryota</taxon>
        <taxon>Fungi</taxon>
        <taxon>Dikarya</taxon>
        <taxon>Basidiomycota</taxon>
        <taxon>Agaricomycotina</taxon>
        <taxon>Agaricomycetes</taxon>
        <taxon>Agaricomycetidae</taxon>
        <taxon>Agaricales</taxon>
        <taxon>Agaricineae</taxon>
        <taxon>Psathyrellaceae</taxon>
        <taxon>Candolleomyces</taxon>
    </lineage>
</organism>
<accession>A0A9W8ITR6</accession>
<dbReference type="PANTHER" id="PTHR42850">
    <property type="entry name" value="METALLOPHOSPHOESTERASE"/>
    <property type="match status" value="1"/>
</dbReference>
<dbReference type="InterPro" id="IPR050126">
    <property type="entry name" value="Ap4A_hydrolase"/>
</dbReference>
<dbReference type="Pfam" id="PF00149">
    <property type="entry name" value="Metallophos"/>
    <property type="match status" value="1"/>
</dbReference>
<evidence type="ECO:0000313" key="4">
    <source>
        <dbReference type="Proteomes" id="UP001140091"/>
    </source>
</evidence>
<name>A0A9W8ITR6_9AGAR</name>
<feature type="region of interest" description="Disordered" evidence="1">
    <location>
        <begin position="359"/>
        <end position="412"/>
    </location>
</feature>
<dbReference type="GO" id="GO:0000298">
    <property type="term" value="F:endopolyphosphatase activity"/>
    <property type="evidence" value="ECO:0007669"/>
    <property type="project" value="TreeGrafter"/>
</dbReference>